<keyword evidence="4" id="KW-0560">Oxidoreductase</keyword>
<keyword evidence="8" id="KW-0862">Zinc</keyword>
<dbReference type="CDD" id="cd16012">
    <property type="entry name" value="ALP"/>
    <property type="match status" value="1"/>
</dbReference>
<feature type="active site" description="Phosphoserine intermediate" evidence="7">
    <location>
        <position position="1587"/>
    </location>
</feature>
<dbReference type="STRING" id="6832.A0A553NPN7"/>
<keyword evidence="13" id="KW-1185">Reference proteome</keyword>
<dbReference type="GO" id="GO:0006979">
    <property type="term" value="P:response to oxidative stress"/>
    <property type="evidence" value="ECO:0007669"/>
    <property type="project" value="InterPro"/>
</dbReference>
<dbReference type="GO" id="GO:0004601">
    <property type="term" value="F:peroxidase activity"/>
    <property type="evidence" value="ECO:0007669"/>
    <property type="project" value="UniProtKB-KW"/>
</dbReference>
<keyword evidence="5 11" id="KW-0732">Signal</keyword>
<evidence type="ECO:0000256" key="11">
    <source>
        <dbReference type="SAM" id="SignalP"/>
    </source>
</evidence>
<feature type="binding site" evidence="8">
    <location>
        <position position="1794"/>
    </location>
    <ligand>
        <name>Zn(2+)</name>
        <dbReference type="ChEBI" id="CHEBI:29105"/>
        <label>2</label>
    </ligand>
</feature>
<accession>A0A553NPN7</accession>
<evidence type="ECO:0000256" key="8">
    <source>
        <dbReference type="PIRSR" id="PIRSR601952-2"/>
    </source>
</evidence>
<comment type="cofactor">
    <cofactor evidence="8">
        <name>Mg(2+)</name>
        <dbReference type="ChEBI" id="CHEBI:18420"/>
    </cofactor>
    <text evidence="8">Binds 1 Mg(2+) ion.</text>
</comment>
<dbReference type="PANTHER" id="PTHR11475">
    <property type="entry name" value="OXIDASE/PEROXIDASE"/>
    <property type="match status" value="1"/>
</dbReference>
<feature type="binding site" evidence="8">
    <location>
        <position position="1535"/>
    </location>
    <ligand>
        <name>Mg(2+)</name>
        <dbReference type="ChEBI" id="CHEBI:18420"/>
    </ligand>
</feature>
<dbReference type="GO" id="GO:0005576">
    <property type="term" value="C:extracellular region"/>
    <property type="evidence" value="ECO:0007669"/>
    <property type="project" value="UniProtKB-SubCell"/>
</dbReference>
<evidence type="ECO:0000256" key="4">
    <source>
        <dbReference type="ARBA" id="ARBA00022559"/>
    </source>
</evidence>
<dbReference type="SMART" id="SM00098">
    <property type="entry name" value="alkPPc"/>
    <property type="match status" value="1"/>
</dbReference>
<comment type="cofactor">
    <cofactor evidence="8">
        <name>Zn(2+)</name>
        <dbReference type="ChEBI" id="CHEBI:29105"/>
    </cofactor>
    <text evidence="8">Binds 2 Zn(2+) ions.</text>
</comment>
<dbReference type="InterPro" id="IPR001952">
    <property type="entry name" value="Alkaline_phosphatase"/>
</dbReference>
<keyword evidence="9" id="KW-0408">Iron</keyword>
<dbReference type="EMBL" id="VCGU01000011">
    <property type="protein sequence ID" value="TRY67394.1"/>
    <property type="molecule type" value="Genomic_DNA"/>
</dbReference>
<dbReference type="SUPFAM" id="SSF48113">
    <property type="entry name" value="Heme-dependent peroxidases"/>
    <property type="match status" value="2"/>
</dbReference>
<evidence type="ECO:0000313" key="12">
    <source>
        <dbReference type="EMBL" id="TRY67394.1"/>
    </source>
</evidence>
<protein>
    <recommendedName>
        <fullName evidence="2">alkaline phosphatase</fullName>
        <ecNumber evidence="2">3.1.3.1</ecNumber>
    </recommendedName>
</protein>
<name>A0A553NPN7_TIGCA</name>
<dbReference type="InterPro" id="IPR010255">
    <property type="entry name" value="Haem_peroxidase_sf"/>
</dbReference>
<reference evidence="12 13" key="1">
    <citation type="journal article" date="2018" name="Nat. Ecol. Evol.">
        <title>Genomic signatures of mitonuclear coevolution across populations of Tigriopus californicus.</title>
        <authorList>
            <person name="Barreto F.S."/>
            <person name="Watson E.T."/>
            <person name="Lima T.G."/>
            <person name="Willett C.S."/>
            <person name="Edmands S."/>
            <person name="Li W."/>
            <person name="Burton R.S."/>
        </authorList>
    </citation>
    <scope>NUCLEOTIDE SEQUENCE [LARGE SCALE GENOMIC DNA]</scope>
    <source>
        <strain evidence="12 13">San Diego</strain>
    </source>
</reference>
<comment type="caution">
    <text evidence="12">The sequence shown here is derived from an EMBL/GenBank/DDBJ whole genome shotgun (WGS) entry which is preliminary data.</text>
</comment>
<dbReference type="GO" id="GO:0004035">
    <property type="term" value="F:alkaline phosphatase activity"/>
    <property type="evidence" value="ECO:0007669"/>
    <property type="project" value="UniProtKB-EC"/>
</dbReference>
<keyword evidence="9" id="KW-0349">Heme</keyword>
<feature type="region of interest" description="Disordered" evidence="10">
    <location>
        <begin position="97"/>
        <end position="116"/>
    </location>
</feature>
<feature type="compositionally biased region" description="Polar residues" evidence="10">
    <location>
        <begin position="29"/>
        <end position="45"/>
    </location>
</feature>
<dbReference type="InterPro" id="IPR019791">
    <property type="entry name" value="Haem_peroxidase_animal"/>
</dbReference>
<feature type="binding site" evidence="8">
    <location>
        <position position="1785"/>
    </location>
    <ligand>
        <name>Mg(2+)</name>
        <dbReference type="ChEBI" id="CHEBI:18420"/>
    </ligand>
</feature>
<dbReference type="EC" id="3.1.3.1" evidence="2"/>
<keyword evidence="8" id="KW-0479">Metal-binding</keyword>
<evidence type="ECO:0000256" key="2">
    <source>
        <dbReference type="ARBA" id="ARBA00012647"/>
    </source>
</evidence>
<evidence type="ECO:0000256" key="10">
    <source>
        <dbReference type="SAM" id="MobiDB-lite"/>
    </source>
</evidence>
<evidence type="ECO:0000313" key="13">
    <source>
        <dbReference type="Proteomes" id="UP000318571"/>
    </source>
</evidence>
<gene>
    <name evidence="12" type="ORF">TCAL_10404</name>
</gene>
<dbReference type="InterPro" id="IPR037120">
    <property type="entry name" value="Haem_peroxidase_sf_animal"/>
</dbReference>
<feature type="binding site" evidence="8">
    <location>
        <position position="1535"/>
    </location>
    <ligand>
        <name>Zn(2+)</name>
        <dbReference type="ChEBI" id="CHEBI:29105"/>
        <label>2</label>
    </ligand>
</feature>
<dbReference type="Proteomes" id="UP000318571">
    <property type="component" value="Chromosome 4"/>
</dbReference>
<feature type="binding site" description="axial binding residue" evidence="9">
    <location>
        <position position="1197"/>
    </location>
    <ligand>
        <name>heme b</name>
        <dbReference type="ChEBI" id="CHEBI:60344"/>
    </ligand>
    <ligandPart>
        <name>Fe</name>
        <dbReference type="ChEBI" id="CHEBI:18248"/>
    </ligandPart>
</feature>
<dbReference type="PANTHER" id="PTHR11475:SF4">
    <property type="entry name" value="CHORION PEROXIDASE"/>
    <property type="match status" value="1"/>
</dbReference>
<feature type="region of interest" description="Disordered" evidence="10">
    <location>
        <begin position="29"/>
        <end position="52"/>
    </location>
</feature>
<dbReference type="SUPFAM" id="SSF53649">
    <property type="entry name" value="Alkaline phosphatase-like"/>
    <property type="match status" value="1"/>
</dbReference>
<dbReference type="Pfam" id="PF03098">
    <property type="entry name" value="An_peroxidase"/>
    <property type="match status" value="2"/>
</dbReference>
<proteinExistence type="predicted"/>
<dbReference type="GO" id="GO:0020037">
    <property type="term" value="F:heme binding"/>
    <property type="evidence" value="ECO:0007669"/>
    <property type="project" value="InterPro"/>
</dbReference>
<evidence type="ECO:0000256" key="1">
    <source>
        <dbReference type="ARBA" id="ARBA00004613"/>
    </source>
</evidence>
<dbReference type="PRINTS" id="PR00457">
    <property type="entry name" value="ANPEROXIDASE"/>
</dbReference>
<dbReference type="PROSITE" id="PS50292">
    <property type="entry name" value="PEROXIDASE_3"/>
    <property type="match status" value="2"/>
</dbReference>
<feature type="signal peptide" evidence="11">
    <location>
        <begin position="1"/>
        <end position="21"/>
    </location>
</feature>
<keyword evidence="8" id="KW-0460">Magnesium</keyword>
<keyword evidence="6" id="KW-0325">Glycoprotein</keyword>
<feature type="chain" id="PRO_5021913803" description="alkaline phosphatase" evidence="11">
    <location>
        <begin position="22"/>
        <end position="1903"/>
    </location>
</feature>
<evidence type="ECO:0000256" key="9">
    <source>
        <dbReference type="PIRSR" id="PIRSR619791-2"/>
    </source>
</evidence>
<dbReference type="Pfam" id="PF00245">
    <property type="entry name" value="Alk_phosphatase"/>
    <property type="match status" value="3"/>
</dbReference>
<evidence type="ECO:0000256" key="7">
    <source>
        <dbReference type="PIRSR" id="PIRSR601952-1"/>
    </source>
</evidence>
<dbReference type="CDD" id="cd09823">
    <property type="entry name" value="peroxinectin_like"/>
    <property type="match status" value="2"/>
</dbReference>
<keyword evidence="3" id="KW-0964">Secreted</keyword>
<organism evidence="12 13">
    <name type="scientific">Tigriopus californicus</name>
    <name type="common">Marine copepod</name>
    <dbReference type="NCBI Taxonomy" id="6832"/>
    <lineage>
        <taxon>Eukaryota</taxon>
        <taxon>Metazoa</taxon>
        <taxon>Ecdysozoa</taxon>
        <taxon>Arthropoda</taxon>
        <taxon>Crustacea</taxon>
        <taxon>Multicrustacea</taxon>
        <taxon>Hexanauplia</taxon>
        <taxon>Copepoda</taxon>
        <taxon>Harpacticoida</taxon>
        <taxon>Harpacticidae</taxon>
        <taxon>Tigriopus</taxon>
    </lineage>
</organism>
<feature type="binding site" evidence="8">
    <location>
        <position position="1790"/>
    </location>
    <ligand>
        <name>Zn(2+)</name>
        <dbReference type="ChEBI" id="CHEBI:29105"/>
        <label>2</label>
    </ligand>
</feature>
<dbReference type="GO" id="GO:0046872">
    <property type="term" value="F:metal ion binding"/>
    <property type="evidence" value="ECO:0007669"/>
    <property type="project" value="UniProtKB-KW"/>
</dbReference>
<evidence type="ECO:0000256" key="5">
    <source>
        <dbReference type="ARBA" id="ARBA00022729"/>
    </source>
</evidence>
<evidence type="ECO:0000256" key="6">
    <source>
        <dbReference type="ARBA" id="ARBA00023180"/>
    </source>
</evidence>
<comment type="subcellular location">
    <subcellularLocation>
        <location evidence="1">Secreted</location>
    </subcellularLocation>
</comment>
<dbReference type="InterPro" id="IPR017850">
    <property type="entry name" value="Alkaline_phosphatase_core_sf"/>
</dbReference>
<dbReference type="FunFam" id="1.10.640.10:FF:000003">
    <property type="entry name" value="chorion peroxidase"/>
    <property type="match status" value="2"/>
</dbReference>
<sequence length="1903" mass="212590">MRQKCAEVVFVVSLCLALAFAQIQFGGNTRNSGFTNQNGRQSSNSVGGGRGVTYKGCPIDPEDSSKRWCSTRTDRSGNHVTGQGEYGHCDQSCPIHRSQSNNKRRPGSAPRSEGCAGSETCHAISACALRYRVGELLSKACVQSNGAAGLCCNDVTSNRNIAIPRLAEVVSLRGVSNEIIPNGETRRVLDIGESFFSNVTRSYPRNVLPRNSGTFTHTRLQKPKKGTQRLQRLAVIAMEAARSLRNGGKVQPNTIAVRGADTRNTVLEDCYDPITCDQSMRYRTIDGSCNNLRNPLQGREFTPLNRILDNAYSDHMNLPRLSSTGSVLTSARIVSTATNPNSNQLTSSAQNTALFMSFGQFLDHDLSHVPIQVNDGGAGINCCTEDGQFADDAEVSCFPIKLPANDQTFGGQSCMNFVRSQSSPNFECVPGATEQMNQITHWLDSSNVYGSNEEEADRLRSKVNGLLKTDFDPSGKELLPTNENESDCKGDKKCFLAGDARVNEQPNLVVMHTIFVREHNRVARILKSINPQWNDEVVYQEAKRVVNAEWQHVVYNEYLPILLGSQFMEVFGILPLNGVHSTDYRNDFDARITNEFASAAFRVGHTMIPSLVKLLTARRRQGSDSNGLSRFFFNVDTIREGKIDDHIRSIISEPIEEVDNKFTPEVTERLFDGALNGMDLVALNIQRARDHGIPSYVSYRRICLVGNARTFDDLSNVISRENIELLKRVYDRVEDIDLFVGMSMERPHTSGALVGETFLCLIGDQFARLKKGDRFFYDLKDQTALAAGSDFYQHQTDAIPKASLSNSTETFVYWHLHKANPGVDNINRLGLIAMEAARQLEKGGMIDSGTVEVRGADISESILDDCYETPVCDPEEPYRNMDGSCNNLREPVFGKSLTPLQRVLNPAFEDHFNQPRFAVSGASLESPRKISSNIVYLEQELSDQVSLMFMAFSQFIDHDLAHVPIQEGKQGEGIDCCLEGKKETPSTFCLSVDVPPNDEIMHWSNCMNYVRSATAPNLACVPGKSEQINQITHWLDLSLVYGSSTNESKQLRLFVGGRLKSDRTVPNTELLPPDLNTPICKGTLPCFLAGDARVNEQPYLAILHTLFLREHNRVAKTLQGLNPNWNDETLFQEAKRVVTAEWQHIIYNEYLPTLLGPNYMQVFQLWPLTKGLSQDYRDDFDPRITNEFASAAFRVSHSMIPESINLYSSDGQQTSTIQVTEMFQNVDLLRNGSLDDLIRGLAYDSSGMVDDKFSGDIINHWFGSQKSGLDLAALSIQQGRDHGIPPYNEFRRVCKIGQAKSFEDLYGTVSQENIDRLKIVYQSVDDIDLYTGMHVEEPGFNGAFVGPTFLCLIGDQFARLKKGDRFFYDLGNQTGSFLDAQLNEIRKTSMARIICDNADEIQFIQPLVFGLPSNPFNEDTSCTNTWSIPEVIFSPWKEKISGGRNSIRSGQSRQSIKMKGVSLVLSIVLVHQALAFQHHGRIRDEMVNMKFNKDLTEAEDKDYWDEMGIEEIDAAMKATVLNTQQAKNVIIFVGDGMSIPTLTAARIYKAQVGGNMESSEKEYLTFERFPHLGHSKTYDIDYQTPDSASTASAIFTGVKTKYYTMGYDSGIDHYDVTSMKRATKVDSILKWSQDAGKHTDPNLETAPDGLHDIAHQLVYDAPGNQMKVVMGGGYPSFYPKEARKSLEAEDMNRYDYDFDCFRSDNENLADKWLADHENSVLLRNLTSLSNLDVANTDYIMGLFAKTHVAFEDARTPEDPSLEDMTRAALKILQKNEGQGLFLMVEGGRIDHAHHNVWARRALSETAAMDKAVEAVLEVLKDELDETLIIITQEDTMDMGFLYPSTAYKKSETHGGDDVAIFAQGPWSHLFHTTHEQSYIAHVMAFSSCVGRYSDYPHCSTTRN</sequence>
<evidence type="ECO:0000256" key="3">
    <source>
        <dbReference type="ARBA" id="ARBA00022525"/>
    </source>
</evidence>
<keyword evidence="4" id="KW-0575">Peroxidase</keyword>
<dbReference type="Gene3D" id="3.40.720.10">
    <property type="entry name" value="Alkaline Phosphatase, subunit A"/>
    <property type="match status" value="3"/>
</dbReference>
<dbReference type="Gene3D" id="1.10.640.10">
    <property type="entry name" value="Haem peroxidase domain superfamily, animal type"/>
    <property type="match status" value="2"/>
</dbReference>